<dbReference type="AlphaFoldDB" id="A0A9W7AD87"/>
<keyword evidence="2" id="KW-0812">Transmembrane</keyword>
<dbReference type="PANTHER" id="PTHR45856">
    <property type="entry name" value="ALPHA/BETA-HYDROLASES SUPERFAMILY PROTEIN"/>
    <property type="match status" value="1"/>
</dbReference>
<dbReference type="Proteomes" id="UP001165085">
    <property type="component" value="Unassembled WGS sequence"/>
</dbReference>
<feature type="region of interest" description="Disordered" evidence="1">
    <location>
        <begin position="943"/>
        <end position="966"/>
    </location>
</feature>
<feature type="transmembrane region" description="Helical" evidence="2">
    <location>
        <begin position="104"/>
        <end position="127"/>
    </location>
</feature>
<feature type="transmembrane region" description="Helical" evidence="2">
    <location>
        <begin position="188"/>
        <end position="212"/>
    </location>
</feature>
<dbReference type="PANTHER" id="PTHR45856:SF24">
    <property type="entry name" value="FUNGAL LIPASE-LIKE DOMAIN-CONTAINING PROTEIN"/>
    <property type="match status" value="1"/>
</dbReference>
<feature type="compositionally biased region" description="Acidic residues" evidence="1">
    <location>
        <begin position="1"/>
        <end position="15"/>
    </location>
</feature>
<keyword evidence="5" id="KW-1185">Reference proteome</keyword>
<evidence type="ECO:0000259" key="3">
    <source>
        <dbReference type="Pfam" id="PF01764"/>
    </source>
</evidence>
<protein>
    <recommendedName>
        <fullName evidence="3">Fungal lipase-type domain-containing protein</fullName>
    </recommendedName>
</protein>
<evidence type="ECO:0000256" key="1">
    <source>
        <dbReference type="SAM" id="MobiDB-lite"/>
    </source>
</evidence>
<dbReference type="CDD" id="cd00519">
    <property type="entry name" value="Lipase_3"/>
    <property type="match status" value="1"/>
</dbReference>
<feature type="transmembrane region" description="Helical" evidence="2">
    <location>
        <begin position="147"/>
        <end position="168"/>
    </location>
</feature>
<feature type="transmembrane region" description="Helical" evidence="2">
    <location>
        <begin position="278"/>
        <end position="302"/>
    </location>
</feature>
<feature type="transmembrane region" description="Helical" evidence="2">
    <location>
        <begin position="346"/>
        <end position="367"/>
    </location>
</feature>
<reference evidence="5" key="1">
    <citation type="journal article" date="2023" name="Commun. Biol.">
        <title>Genome analysis of Parmales, the sister group of diatoms, reveals the evolutionary specialization of diatoms from phago-mixotrophs to photoautotrophs.</title>
        <authorList>
            <person name="Ban H."/>
            <person name="Sato S."/>
            <person name="Yoshikawa S."/>
            <person name="Yamada K."/>
            <person name="Nakamura Y."/>
            <person name="Ichinomiya M."/>
            <person name="Sato N."/>
            <person name="Blanc-Mathieu R."/>
            <person name="Endo H."/>
            <person name="Kuwata A."/>
            <person name="Ogata H."/>
        </authorList>
    </citation>
    <scope>NUCLEOTIDE SEQUENCE [LARGE SCALE GENOMIC DNA]</scope>
    <source>
        <strain evidence="5">NIES 3701</strain>
    </source>
</reference>
<name>A0A9W7AD87_9STRA</name>
<evidence type="ECO:0000313" key="4">
    <source>
        <dbReference type="EMBL" id="GMH67267.1"/>
    </source>
</evidence>
<dbReference type="InterPro" id="IPR051218">
    <property type="entry name" value="Sec_MonoDiacylglyc_Lipase"/>
</dbReference>
<feature type="region of interest" description="Disordered" evidence="1">
    <location>
        <begin position="1"/>
        <end position="51"/>
    </location>
</feature>
<evidence type="ECO:0000313" key="5">
    <source>
        <dbReference type="Proteomes" id="UP001165085"/>
    </source>
</evidence>
<dbReference type="GO" id="GO:0006629">
    <property type="term" value="P:lipid metabolic process"/>
    <property type="evidence" value="ECO:0007669"/>
    <property type="project" value="InterPro"/>
</dbReference>
<feature type="transmembrane region" description="Helical" evidence="2">
    <location>
        <begin position="224"/>
        <end position="242"/>
    </location>
</feature>
<dbReference type="EMBL" id="BRXY01000116">
    <property type="protein sequence ID" value="GMH67267.1"/>
    <property type="molecule type" value="Genomic_DNA"/>
</dbReference>
<organism evidence="4 5">
    <name type="scientific">Triparma strigata</name>
    <dbReference type="NCBI Taxonomy" id="1606541"/>
    <lineage>
        <taxon>Eukaryota</taxon>
        <taxon>Sar</taxon>
        <taxon>Stramenopiles</taxon>
        <taxon>Ochrophyta</taxon>
        <taxon>Bolidophyceae</taxon>
        <taxon>Parmales</taxon>
        <taxon>Triparmaceae</taxon>
        <taxon>Triparma</taxon>
    </lineage>
</organism>
<dbReference type="OrthoDB" id="200718at2759"/>
<comment type="caution">
    <text evidence="4">The sequence shown here is derived from an EMBL/GenBank/DDBJ whole genome shotgun (WGS) entry which is preliminary data.</text>
</comment>
<dbReference type="SUPFAM" id="SSF53474">
    <property type="entry name" value="alpha/beta-Hydrolases"/>
    <property type="match status" value="1"/>
</dbReference>
<keyword evidence="2" id="KW-1133">Transmembrane helix</keyword>
<dbReference type="Pfam" id="PF01764">
    <property type="entry name" value="Lipase_3"/>
    <property type="match status" value="1"/>
</dbReference>
<feature type="domain" description="Fungal lipase-type" evidence="3">
    <location>
        <begin position="634"/>
        <end position="793"/>
    </location>
</feature>
<sequence length="985" mass="111619">MHALQDQEDTGEAGPDEMVPASTSHPFGAAAATRRSRTSGPIDQIGAVSQGWGNLPNPKKLLERTRSLVFGREDSDSDSDASGPSHDAITSVLLRMEFLSDWEYTIFVLCIFFASSIVIAGFIMYASRDDLYIQTPGGSWSTDLATLISWWLIFFCTFSCFGTVGLYIERIMAVRKHEWVQNQWRLCWTTLIIACTSFLFMLSYMGLYTYAIVGGNECPFQSKVSAIISALHWLFVIIYYTCVNAQVIDHTIDLDGNLRRRRLKFSSNLKKMLFQSRFLHLPNIAMAIAGVVNFVIDIIPTITTSTDTFSRRCSNYIAASDIDKPSTEFCTDFTKIQSYGVVGESIITLAYFFMFLVYTLIAYSRLLQVPWTQYRCINISFRILIIQTFPVLLTFAVSSAIHAFRNVRLFEHCASTGWRTTPEICIALAVWIFIRCYCTSPLMRGEYVESIRSTTVRNYLWVEPGDRVIETRPFWEFHIGDSTHNRDRINYGKKKTLATQPVFVFETMVKMLFWSELIYLKEGEDSTEPIREIRDEKYIDKQESSNINVASVKGKKTLRRRATAFADMRKDLSEEWDRGSKTNNTDPVTGKKISFGDGLAMGMEQYNLEYFKIFHESNSESKVVVAWNSKGIIVISFRGTVELANMLTDLTLIRTTWRAMEAKAYKNIKGLRNVLRRYWEKPTIHHGFKKAMNSQNVGLELTDFVTSLATNFIEEGKFRPCIRLTGHSLGGALAILMSYEIFHNCEGVGLKSEEVSVYTFGCPGVCNRSARNVYQSGIPTAFNILNGVDFIAYVGTWMQYQKPGIPVLINSFGDLIYRPSKVESSMHHFWFREKLSDHFLASYRKSVEKIIELNCTEEEAGILIKANPLLSSKWIRGPGLGDEVKGRLTTAVHQVNSSTKEGFQQINSKSKEGAAAISKMTGLSAVSGMIGLTRLGFLNSLSKEDAEDEAKDEAKDEARKVDEMKRQQEWDAELDIQIEKVDSSI</sequence>
<dbReference type="InterPro" id="IPR002921">
    <property type="entry name" value="Fungal_lipase-type"/>
</dbReference>
<feature type="compositionally biased region" description="Basic and acidic residues" evidence="1">
    <location>
        <begin position="952"/>
        <end position="966"/>
    </location>
</feature>
<dbReference type="Gene3D" id="3.40.50.1820">
    <property type="entry name" value="alpha/beta hydrolase"/>
    <property type="match status" value="1"/>
</dbReference>
<dbReference type="InterPro" id="IPR029058">
    <property type="entry name" value="AB_hydrolase_fold"/>
</dbReference>
<feature type="transmembrane region" description="Helical" evidence="2">
    <location>
        <begin position="379"/>
        <end position="404"/>
    </location>
</feature>
<keyword evidence="2" id="KW-0472">Membrane</keyword>
<accession>A0A9W7AD87</accession>
<gene>
    <name evidence="4" type="ORF">TrST_g7387</name>
</gene>
<evidence type="ECO:0000256" key="2">
    <source>
        <dbReference type="SAM" id="Phobius"/>
    </source>
</evidence>
<proteinExistence type="predicted"/>